<accession>A0ABT9J610</accession>
<comment type="caution">
    <text evidence="1">The sequence shown here is derived from an EMBL/GenBank/DDBJ whole genome shotgun (WGS) entry which is preliminary data.</text>
</comment>
<gene>
    <name evidence="1" type="ORF">Q5Y73_23465</name>
</gene>
<reference evidence="1 2" key="1">
    <citation type="submission" date="2023-08" db="EMBL/GenBank/DDBJ databases">
        <authorList>
            <person name="Park J.-S."/>
        </authorList>
    </citation>
    <scope>NUCLEOTIDE SEQUENCE [LARGE SCALE GENOMIC DNA]</scope>
    <source>
        <strain evidence="1 2">2205SS18-9</strain>
    </source>
</reference>
<evidence type="ECO:0000313" key="1">
    <source>
        <dbReference type="EMBL" id="MDP5277061.1"/>
    </source>
</evidence>
<keyword evidence="2" id="KW-1185">Reference proteome</keyword>
<organism evidence="1 2">
    <name type="scientific">Chengkuizengella axinellae</name>
    <dbReference type="NCBI Taxonomy" id="3064388"/>
    <lineage>
        <taxon>Bacteria</taxon>
        <taxon>Bacillati</taxon>
        <taxon>Bacillota</taxon>
        <taxon>Bacilli</taxon>
        <taxon>Bacillales</taxon>
        <taxon>Paenibacillaceae</taxon>
        <taxon>Chengkuizengella</taxon>
    </lineage>
</organism>
<proteinExistence type="predicted"/>
<protein>
    <recommendedName>
        <fullName evidence="3">DUF2612 domain-containing protein</fullName>
    </recommendedName>
</protein>
<evidence type="ECO:0000313" key="2">
    <source>
        <dbReference type="Proteomes" id="UP001231941"/>
    </source>
</evidence>
<dbReference type="RefSeq" id="WP_305994361.1">
    <property type="nucleotide sequence ID" value="NZ_JAVAMP010000023.1"/>
</dbReference>
<dbReference type="EMBL" id="JAVAMP010000023">
    <property type="protein sequence ID" value="MDP5277061.1"/>
    <property type="molecule type" value="Genomic_DNA"/>
</dbReference>
<evidence type="ECO:0008006" key="3">
    <source>
        <dbReference type="Google" id="ProtNLM"/>
    </source>
</evidence>
<sequence length="210" mass="24133">MYNQLTINFSKDDVEYVNKMQQKVVILKEFLSNVIQVAWITFGAFERNTICWRNEYAVYASRANTAVGSIIDKQSLSQILPNGSTLQFKYGTFQLLNLNDTYPYTVEYVRSSPFDEEEITIGLAQPVIVNGQINAEPNIVSAQQMFFSNTITMIPEEKITVFMNSNTNNGQVINNMTNQAINLDFDQNYCHQSITYHNGTFILDKIERKY</sequence>
<dbReference type="Proteomes" id="UP001231941">
    <property type="component" value="Unassembled WGS sequence"/>
</dbReference>
<name>A0ABT9J610_9BACL</name>